<protein>
    <submittedName>
        <fullName evidence="2">Uncharacterized protein</fullName>
    </submittedName>
</protein>
<keyword evidence="3" id="KW-1185">Reference proteome</keyword>
<reference evidence="2" key="1">
    <citation type="journal article" date="2021" name="bioRxiv">
        <title>Whole Genome Assembly and Annotation of Northern Wild Rice, Zizania palustris L., Supports a Whole Genome Duplication in the Zizania Genus.</title>
        <authorList>
            <person name="Haas M."/>
            <person name="Kono T."/>
            <person name="Macchietto M."/>
            <person name="Millas R."/>
            <person name="McGilp L."/>
            <person name="Shao M."/>
            <person name="Duquette J."/>
            <person name="Hirsch C.N."/>
            <person name="Kimball J."/>
        </authorList>
    </citation>
    <scope>NUCLEOTIDE SEQUENCE</scope>
    <source>
        <tissue evidence="2">Fresh leaf tissue</tissue>
    </source>
</reference>
<gene>
    <name evidence="2" type="ORF">GUJ93_ZPchr0014g46753</name>
</gene>
<comment type="caution">
    <text evidence="2">The sequence shown here is derived from an EMBL/GenBank/DDBJ whole genome shotgun (WGS) entry which is preliminary data.</text>
</comment>
<dbReference type="EMBL" id="JAAALK010000086">
    <property type="protein sequence ID" value="KAG8083089.1"/>
    <property type="molecule type" value="Genomic_DNA"/>
</dbReference>
<sequence>MVFPSISSDAGRCCDVKVKRYTAARRQHNVASSRSSSVLPCHRPHSPHAPPGHNLCPRLLTGRPRPAATSFQNHLHGRLHGPSNPALALRCFAPL</sequence>
<feature type="compositionally biased region" description="Polar residues" evidence="1">
    <location>
        <begin position="29"/>
        <end position="38"/>
    </location>
</feature>
<dbReference type="AlphaFoldDB" id="A0A8J5W6Y6"/>
<accession>A0A8J5W6Y6</accession>
<evidence type="ECO:0000313" key="2">
    <source>
        <dbReference type="EMBL" id="KAG8083089.1"/>
    </source>
</evidence>
<dbReference type="Proteomes" id="UP000729402">
    <property type="component" value="Unassembled WGS sequence"/>
</dbReference>
<reference evidence="2" key="2">
    <citation type="submission" date="2021-02" db="EMBL/GenBank/DDBJ databases">
        <authorList>
            <person name="Kimball J.A."/>
            <person name="Haas M.W."/>
            <person name="Macchietto M."/>
            <person name="Kono T."/>
            <person name="Duquette J."/>
            <person name="Shao M."/>
        </authorList>
    </citation>
    <scope>NUCLEOTIDE SEQUENCE</scope>
    <source>
        <tissue evidence="2">Fresh leaf tissue</tissue>
    </source>
</reference>
<organism evidence="2 3">
    <name type="scientific">Zizania palustris</name>
    <name type="common">Northern wild rice</name>
    <dbReference type="NCBI Taxonomy" id="103762"/>
    <lineage>
        <taxon>Eukaryota</taxon>
        <taxon>Viridiplantae</taxon>
        <taxon>Streptophyta</taxon>
        <taxon>Embryophyta</taxon>
        <taxon>Tracheophyta</taxon>
        <taxon>Spermatophyta</taxon>
        <taxon>Magnoliopsida</taxon>
        <taxon>Liliopsida</taxon>
        <taxon>Poales</taxon>
        <taxon>Poaceae</taxon>
        <taxon>BOP clade</taxon>
        <taxon>Oryzoideae</taxon>
        <taxon>Oryzeae</taxon>
        <taxon>Zizaniinae</taxon>
        <taxon>Zizania</taxon>
    </lineage>
</organism>
<proteinExistence type="predicted"/>
<evidence type="ECO:0000313" key="3">
    <source>
        <dbReference type="Proteomes" id="UP000729402"/>
    </source>
</evidence>
<name>A0A8J5W6Y6_ZIZPA</name>
<feature type="region of interest" description="Disordered" evidence="1">
    <location>
        <begin position="25"/>
        <end position="54"/>
    </location>
</feature>
<evidence type="ECO:0000256" key="1">
    <source>
        <dbReference type="SAM" id="MobiDB-lite"/>
    </source>
</evidence>